<organism evidence="4 5">
    <name type="scientific">Cyanophage S-TIM5</name>
    <dbReference type="NCBI Taxonomy" id="1137745"/>
    <lineage>
        <taxon>Viruses</taxon>
        <taxon>Duplodnaviria</taxon>
        <taxon>Heunggongvirae</taxon>
        <taxon>Uroviricota</taxon>
        <taxon>Caudoviricetes</taxon>
        <taxon>Aurunvirus</taxon>
        <taxon>Aurunvirus STIM5</taxon>
    </lineage>
</organism>
<keyword evidence="2" id="KW-0677">Repeat</keyword>
<name>H6WG31_9CAUD</name>
<dbReference type="SUPFAM" id="SSF69304">
    <property type="entry name" value="Tricorn protease N-terminal domain"/>
    <property type="match status" value="1"/>
</dbReference>
<keyword evidence="5" id="KW-1185">Reference proteome</keyword>
<dbReference type="Gene3D" id="2.130.10.130">
    <property type="entry name" value="Integrin alpha, N-terminal"/>
    <property type="match status" value="2"/>
</dbReference>
<dbReference type="Pfam" id="PF14312">
    <property type="entry name" value="FG-GAP_2"/>
    <property type="match status" value="6"/>
</dbReference>
<dbReference type="PANTHER" id="PTHR36220">
    <property type="entry name" value="UNNAMED PRODUCT"/>
    <property type="match status" value="1"/>
</dbReference>
<dbReference type="InterPro" id="IPR028994">
    <property type="entry name" value="Integrin_alpha_N"/>
</dbReference>
<dbReference type="InterPro" id="IPR013517">
    <property type="entry name" value="FG-GAP"/>
</dbReference>
<dbReference type="InterPro" id="IPR018391">
    <property type="entry name" value="PQQ_b-propeller_rpt"/>
</dbReference>
<reference evidence="4 5" key="1">
    <citation type="journal article" date="2012" name="Proc. Natl. Acad. Sci. U.S.A.">
        <title>A novel lineage of myoviruses infecting cyanobacteria is widespread in the oceans.</title>
        <authorList>
            <person name="Sabehi G."/>
            <person name="Shaulov L."/>
            <person name="Silver D.H."/>
            <person name="Yanai I."/>
            <person name="Harel A."/>
            <person name="Lindell D."/>
        </authorList>
    </citation>
    <scope>NUCLEOTIDE SEQUENCE [LARGE SCALE GENOMIC DNA]</scope>
</reference>
<dbReference type="PROSITE" id="PS51470">
    <property type="entry name" value="FG_GAP"/>
    <property type="match status" value="2"/>
</dbReference>
<dbReference type="GeneID" id="14013962"/>
<evidence type="ECO:0000256" key="2">
    <source>
        <dbReference type="ARBA" id="ARBA00022737"/>
    </source>
</evidence>
<keyword evidence="1" id="KW-0732">Signal</keyword>
<evidence type="ECO:0000256" key="1">
    <source>
        <dbReference type="ARBA" id="ARBA00022729"/>
    </source>
</evidence>
<keyword evidence="3" id="KW-0325">Glycoprotein</keyword>
<evidence type="ECO:0000256" key="3">
    <source>
        <dbReference type="ARBA" id="ARBA00023180"/>
    </source>
</evidence>
<dbReference type="InterPro" id="IPR013519">
    <property type="entry name" value="Int_alpha_beta-p"/>
</dbReference>
<dbReference type="SMART" id="SM00191">
    <property type="entry name" value="Int_alpha"/>
    <property type="match status" value="4"/>
</dbReference>
<evidence type="ECO:0000313" key="4">
    <source>
        <dbReference type="EMBL" id="AEZ65754.1"/>
    </source>
</evidence>
<dbReference type="Proteomes" id="UP000007178">
    <property type="component" value="Segment"/>
</dbReference>
<dbReference type="EMBL" id="JQ245707">
    <property type="protein sequence ID" value="AEZ65754.1"/>
    <property type="molecule type" value="Genomic_DNA"/>
</dbReference>
<evidence type="ECO:0000313" key="5">
    <source>
        <dbReference type="Proteomes" id="UP000007178"/>
    </source>
</evidence>
<dbReference type="PANTHER" id="PTHR36220:SF1">
    <property type="entry name" value="GAMMA TUBULIN COMPLEX COMPONENT C-TERMINAL DOMAIN-CONTAINING PROTEIN"/>
    <property type="match status" value="1"/>
</dbReference>
<dbReference type="RefSeq" id="YP_007006169.1">
    <property type="nucleotide sequence ID" value="NC_019516.2"/>
</dbReference>
<accession>H6WG31</accession>
<proteinExistence type="predicted"/>
<dbReference type="SMART" id="SM00564">
    <property type="entry name" value="PQQ"/>
    <property type="match status" value="5"/>
</dbReference>
<dbReference type="KEGG" id="vg:14013962"/>
<sequence>MTAHFNFVSGKLRYAWELISSSGNNHVTNQGRIVPKFFLSPSFSASAALKLVVGAKFQDNYRGAVFIYDADGTNQIKVSSSDTSTFDDFAISVAIGNSKIAAGMPKSDDNGSSSGSAFIYDLDGTNEVKITPSDAAASDEFGYSVAIGNSKVAIGARKEGTGGAVYVYNLDGTGEVKITPSDTASSDVFGSAVAIGNSKVYVGAEGDDDNGSSSGSVYIYNLDGTGEVKLTPSDGRSFARFGSSLAFGHDKLVVGAFSDDPAGSPPSGGSVYVYDPDGTNELKIRSSDIASSDDFGHAVAIGSNKIVVGAYGDDDNSQSGSGSVYVYNLDGTGEVKITASDAAASDQFGYSVAVGGDKIYVGARYEDTPTNSAGSVYIYNLDGTGEVKIPNPESDSQAQFGTSIALG</sequence>
<protein>
    <submittedName>
        <fullName evidence="4">Virion structural protein and packaging</fullName>
    </submittedName>
</protein>